<gene>
    <name evidence="2" type="ORF">E5J99_16235</name>
</gene>
<evidence type="ECO:0000313" key="3">
    <source>
        <dbReference type="Proteomes" id="UP000297739"/>
    </source>
</evidence>
<dbReference type="InterPro" id="IPR050900">
    <property type="entry name" value="Transposase_IS3/IS150/IS904"/>
</dbReference>
<dbReference type="OrthoDB" id="936265at2"/>
<dbReference type="PANTHER" id="PTHR46889:SF5">
    <property type="entry name" value="INTEGRASE PROTEIN"/>
    <property type="match status" value="1"/>
</dbReference>
<dbReference type="GO" id="GO:0003676">
    <property type="term" value="F:nucleic acid binding"/>
    <property type="evidence" value="ECO:0007669"/>
    <property type="project" value="InterPro"/>
</dbReference>
<reference evidence="2 3" key="1">
    <citation type="submission" date="2019-04" db="EMBL/GenBank/DDBJ databases">
        <authorList>
            <person name="Feng G."/>
            <person name="Zhang J."/>
            <person name="Zhu H."/>
        </authorList>
    </citation>
    <scope>NUCLEOTIDE SEQUENCE [LARGE SCALE GENOMIC DNA]</scope>
    <source>
        <strain evidence="2 3">JCM 17223</strain>
    </source>
</reference>
<dbReference type="PROSITE" id="PS50994">
    <property type="entry name" value="INTEGRASE"/>
    <property type="match status" value="1"/>
</dbReference>
<dbReference type="Pfam" id="PF13683">
    <property type="entry name" value="rve_3"/>
    <property type="match status" value="1"/>
</dbReference>
<dbReference type="InterPro" id="IPR001584">
    <property type="entry name" value="Integrase_cat-core"/>
</dbReference>
<evidence type="ECO:0000259" key="1">
    <source>
        <dbReference type="PROSITE" id="PS50994"/>
    </source>
</evidence>
<dbReference type="NCBIfam" id="NF033516">
    <property type="entry name" value="transpos_IS3"/>
    <property type="match status" value="1"/>
</dbReference>
<comment type="caution">
    <text evidence="2">The sequence shown here is derived from an EMBL/GenBank/DDBJ whole genome shotgun (WGS) entry which is preliminary data.</text>
</comment>
<feature type="domain" description="Integrase catalytic" evidence="1">
    <location>
        <begin position="121"/>
        <end position="284"/>
    </location>
</feature>
<protein>
    <submittedName>
        <fullName evidence="2">IS3 family transposase</fullName>
    </submittedName>
</protein>
<dbReference type="InterPro" id="IPR048020">
    <property type="entry name" value="Transpos_IS3"/>
</dbReference>
<dbReference type="InterPro" id="IPR036397">
    <property type="entry name" value="RNaseH_sf"/>
</dbReference>
<accession>A0A4Z0PGY2</accession>
<proteinExistence type="predicted"/>
<dbReference type="SUPFAM" id="SSF53098">
    <property type="entry name" value="Ribonuclease H-like"/>
    <property type="match status" value="1"/>
</dbReference>
<dbReference type="AlphaFoldDB" id="A0A4Z0PGY2"/>
<dbReference type="EMBL" id="SRLD01000036">
    <property type="protein sequence ID" value="TGE14396.1"/>
    <property type="molecule type" value="Genomic_DNA"/>
</dbReference>
<dbReference type="Proteomes" id="UP000297739">
    <property type="component" value="Unassembled WGS sequence"/>
</dbReference>
<dbReference type="Gene3D" id="3.30.420.10">
    <property type="entry name" value="Ribonuclease H-like superfamily/Ribonuclease H"/>
    <property type="match status" value="1"/>
</dbReference>
<dbReference type="GO" id="GO:0015074">
    <property type="term" value="P:DNA integration"/>
    <property type="evidence" value="ECO:0007669"/>
    <property type="project" value="InterPro"/>
</dbReference>
<keyword evidence="3" id="KW-1185">Reference proteome</keyword>
<dbReference type="RefSeq" id="WP_135498871.1">
    <property type="nucleotide sequence ID" value="NZ_SRLD01000036.1"/>
</dbReference>
<evidence type="ECO:0000313" key="2">
    <source>
        <dbReference type="EMBL" id="TGE14396.1"/>
    </source>
</evidence>
<name>A0A4Z0PGY2_9BACT</name>
<dbReference type="PANTHER" id="PTHR46889">
    <property type="entry name" value="TRANSPOSASE INSF FOR INSERTION SEQUENCE IS3B-RELATED"/>
    <property type="match status" value="1"/>
</dbReference>
<sequence>MRLQENEIVRVSVGHLCRLFGVSRQAFYHRQHFAQRVRGHSLLVLDLVLALRREIPGLGTRKLHLLLQQLLAASGIQMGGDKLHQLLQTHDLILRQKRSVPKTTNSAHSLRKYPNLLVDIALTTPQQAWVCDITYLCIGLGFGYLSLLTDAYSKLIVGYCLHPLLAVEGSLKALEMALQSEQPRPDSLIHHSDRGSQYCSFAYIQRLRQAGIAISMTQHGDPYENAVAERVNGILKADFRLNRVFTTFDEAARAVEQSVRNYNHLCPHMSCGYLTPAAAHASTEPLQKHWKPKVYKTAQTPTSTDIA</sequence>
<dbReference type="InterPro" id="IPR012337">
    <property type="entry name" value="RNaseH-like_sf"/>
</dbReference>
<organism evidence="2 3">
    <name type="scientific">Hymenobacter elongatus</name>
    <dbReference type="NCBI Taxonomy" id="877208"/>
    <lineage>
        <taxon>Bacteria</taxon>
        <taxon>Pseudomonadati</taxon>
        <taxon>Bacteroidota</taxon>
        <taxon>Cytophagia</taxon>
        <taxon>Cytophagales</taxon>
        <taxon>Hymenobacteraceae</taxon>
        <taxon>Hymenobacter</taxon>
    </lineage>
</organism>